<dbReference type="PIRSF" id="PIRSF000654">
    <property type="entry name" value="Integrin-linked_kinase"/>
    <property type="match status" value="1"/>
</dbReference>
<evidence type="ECO:0000256" key="3">
    <source>
        <dbReference type="ARBA" id="ARBA00022679"/>
    </source>
</evidence>
<dbReference type="GO" id="GO:0007166">
    <property type="term" value="P:cell surface receptor signaling pathway"/>
    <property type="evidence" value="ECO:0007669"/>
    <property type="project" value="InterPro"/>
</dbReference>
<evidence type="ECO:0000256" key="7">
    <source>
        <dbReference type="ARBA" id="ARBA00022777"/>
    </source>
</evidence>
<keyword evidence="3" id="KW-0808">Transferase</keyword>
<evidence type="ECO:0000256" key="10">
    <source>
        <dbReference type="ARBA" id="ARBA00023136"/>
    </source>
</evidence>
<keyword evidence="9" id="KW-1133">Transmembrane helix</keyword>
<name>A0A803LHT1_CHEQI</name>
<dbReference type="PROSITE" id="PS50011">
    <property type="entry name" value="PROTEIN_KINASE_DOM"/>
    <property type="match status" value="1"/>
</dbReference>
<dbReference type="FunFam" id="3.30.200.20:FF:000043">
    <property type="entry name" value="Wall-associated receptor kinase 2"/>
    <property type="match status" value="1"/>
</dbReference>
<keyword evidence="4" id="KW-0812">Transmembrane</keyword>
<dbReference type="SUPFAM" id="SSF56112">
    <property type="entry name" value="Protein kinase-like (PK-like)"/>
    <property type="match status" value="1"/>
</dbReference>
<evidence type="ECO:0000259" key="13">
    <source>
        <dbReference type="PROSITE" id="PS50011"/>
    </source>
</evidence>
<protein>
    <recommendedName>
        <fullName evidence="13">Protein kinase domain-containing protein</fullName>
    </recommendedName>
</protein>
<evidence type="ECO:0000256" key="6">
    <source>
        <dbReference type="ARBA" id="ARBA00022741"/>
    </source>
</evidence>
<dbReference type="InterPro" id="IPR045274">
    <property type="entry name" value="WAK-like"/>
</dbReference>
<keyword evidence="7" id="KW-0418">Kinase</keyword>
<keyword evidence="15" id="KW-1185">Reference proteome</keyword>
<evidence type="ECO:0000256" key="8">
    <source>
        <dbReference type="ARBA" id="ARBA00022840"/>
    </source>
</evidence>
<keyword evidence="8" id="KW-0067">ATP-binding</keyword>
<dbReference type="Gene3D" id="1.10.510.10">
    <property type="entry name" value="Transferase(Phosphotransferase) domain 1"/>
    <property type="match status" value="1"/>
</dbReference>
<reference evidence="14" key="1">
    <citation type="journal article" date="2017" name="Nature">
        <title>The genome of Chenopodium quinoa.</title>
        <authorList>
            <person name="Jarvis D.E."/>
            <person name="Ho Y.S."/>
            <person name="Lightfoot D.J."/>
            <person name="Schmoeckel S.M."/>
            <person name="Li B."/>
            <person name="Borm T.J.A."/>
            <person name="Ohyanagi H."/>
            <person name="Mineta K."/>
            <person name="Michell C.T."/>
            <person name="Saber N."/>
            <person name="Kharbatia N.M."/>
            <person name="Rupper R.R."/>
            <person name="Sharp A.R."/>
            <person name="Dally N."/>
            <person name="Boughton B.A."/>
            <person name="Woo Y.H."/>
            <person name="Gao G."/>
            <person name="Schijlen E.G.W.M."/>
            <person name="Guo X."/>
            <person name="Momin A.A."/>
            <person name="Negrao S."/>
            <person name="Al-Babili S."/>
            <person name="Gehring C."/>
            <person name="Roessner U."/>
            <person name="Jung C."/>
            <person name="Murphy K."/>
            <person name="Arold S.T."/>
            <person name="Gojobori T."/>
            <person name="van der Linden C.G."/>
            <person name="van Loo E.N."/>
            <person name="Jellen E.N."/>
            <person name="Maughan P.J."/>
            <person name="Tester M."/>
        </authorList>
    </citation>
    <scope>NUCLEOTIDE SEQUENCE [LARGE SCALE GENOMIC DNA]</scope>
    <source>
        <strain evidence="14">cv. PI 614886</strain>
    </source>
</reference>
<evidence type="ECO:0000256" key="4">
    <source>
        <dbReference type="ARBA" id="ARBA00022692"/>
    </source>
</evidence>
<feature type="domain" description="Protein kinase" evidence="13">
    <location>
        <begin position="59"/>
        <end position="339"/>
    </location>
</feature>
<evidence type="ECO:0000256" key="2">
    <source>
        <dbReference type="ARBA" id="ARBA00022527"/>
    </source>
</evidence>
<evidence type="ECO:0000313" key="15">
    <source>
        <dbReference type="Proteomes" id="UP000596660"/>
    </source>
</evidence>
<dbReference type="PANTHER" id="PTHR27005">
    <property type="entry name" value="WALL-ASSOCIATED RECEPTOR KINASE-LIKE 21"/>
    <property type="match status" value="1"/>
</dbReference>
<dbReference type="Proteomes" id="UP000596660">
    <property type="component" value="Unplaced"/>
</dbReference>
<dbReference type="FunFam" id="1.10.510.10:FF:000084">
    <property type="entry name" value="Wall-associated receptor kinase 2"/>
    <property type="match status" value="1"/>
</dbReference>
<dbReference type="Pfam" id="PF00069">
    <property type="entry name" value="Pkinase"/>
    <property type="match status" value="1"/>
</dbReference>
<evidence type="ECO:0000256" key="11">
    <source>
        <dbReference type="ARBA" id="ARBA00047558"/>
    </source>
</evidence>
<comment type="catalytic activity">
    <reaction evidence="12">
        <text>L-threonyl-[protein] + ATP = O-phospho-L-threonyl-[protein] + ADP + H(+)</text>
        <dbReference type="Rhea" id="RHEA:46608"/>
        <dbReference type="Rhea" id="RHEA-COMP:11060"/>
        <dbReference type="Rhea" id="RHEA-COMP:11605"/>
        <dbReference type="ChEBI" id="CHEBI:15378"/>
        <dbReference type="ChEBI" id="CHEBI:30013"/>
        <dbReference type="ChEBI" id="CHEBI:30616"/>
        <dbReference type="ChEBI" id="CHEBI:61977"/>
        <dbReference type="ChEBI" id="CHEBI:456216"/>
    </reaction>
</comment>
<dbReference type="Gramene" id="AUR62013528-RA">
    <property type="protein sequence ID" value="AUR62013528-RA:cds"/>
    <property type="gene ID" value="AUR62013528"/>
</dbReference>
<comment type="catalytic activity">
    <reaction evidence="11">
        <text>L-seryl-[protein] + ATP = O-phospho-L-seryl-[protein] + ADP + H(+)</text>
        <dbReference type="Rhea" id="RHEA:17989"/>
        <dbReference type="Rhea" id="RHEA-COMP:9863"/>
        <dbReference type="Rhea" id="RHEA-COMP:11604"/>
        <dbReference type="ChEBI" id="CHEBI:15378"/>
        <dbReference type="ChEBI" id="CHEBI:29999"/>
        <dbReference type="ChEBI" id="CHEBI:30616"/>
        <dbReference type="ChEBI" id="CHEBI:83421"/>
        <dbReference type="ChEBI" id="CHEBI:456216"/>
    </reaction>
</comment>
<evidence type="ECO:0000256" key="5">
    <source>
        <dbReference type="ARBA" id="ARBA00022729"/>
    </source>
</evidence>
<organism evidence="14 15">
    <name type="scientific">Chenopodium quinoa</name>
    <name type="common">Quinoa</name>
    <dbReference type="NCBI Taxonomy" id="63459"/>
    <lineage>
        <taxon>Eukaryota</taxon>
        <taxon>Viridiplantae</taxon>
        <taxon>Streptophyta</taxon>
        <taxon>Embryophyta</taxon>
        <taxon>Tracheophyta</taxon>
        <taxon>Spermatophyta</taxon>
        <taxon>Magnoliopsida</taxon>
        <taxon>eudicotyledons</taxon>
        <taxon>Gunneridae</taxon>
        <taxon>Pentapetalae</taxon>
        <taxon>Caryophyllales</taxon>
        <taxon>Chenopodiaceae</taxon>
        <taxon>Chenopodioideae</taxon>
        <taxon>Atripliceae</taxon>
        <taxon>Chenopodium</taxon>
    </lineage>
</organism>
<comment type="subcellular location">
    <subcellularLocation>
        <location evidence="1">Membrane</location>
        <topology evidence="1">Single-pass type I membrane protein</topology>
    </subcellularLocation>
</comment>
<dbReference type="GO" id="GO:0005886">
    <property type="term" value="C:plasma membrane"/>
    <property type="evidence" value="ECO:0007669"/>
    <property type="project" value="TreeGrafter"/>
</dbReference>
<dbReference type="AlphaFoldDB" id="A0A803LHT1"/>
<accession>A0A803LHT1</accession>
<dbReference type="PROSITE" id="PS00108">
    <property type="entry name" value="PROTEIN_KINASE_ST"/>
    <property type="match status" value="1"/>
</dbReference>
<dbReference type="Gene3D" id="3.30.200.20">
    <property type="entry name" value="Phosphorylase Kinase, domain 1"/>
    <property type="match status" value="1"/>
</dbReference>
<gene>
    <name evidence="14" type="primary">LOC110725493</name>
</gene>
<dbReference type="SMART" id="SM00220">
    <property type="entry name" value="S_TKc"/>
    <property type="match status" value="1"/>
</dbReference>
<dbReference type="PANTHER" id="PTHR27005:SF515">
    <property type="entry name" value="WALL-ASSOCIATED RECEPTOR KINASE-LIKE 10-RELATED"/>
    <property type="match status" value="1"/>
</dbReference>
<evidence type="ECO:0000256" key="1">
    <source>
        <dbReference type="ARBA" id="ARBA00004479"/>
    </source>
</evidence>
<keyword evidence="10" id="KW-0472">Membrane</keyword>
<keyword evidence="6" id="KW-0547">Nucleotide-binding</keyword>
<dbReference type="OMA" id="NESHWKE"/>
<dbReference type="InterPro" id="IPR011009">
    <property type="entry name" value="Kinase-like_dom_sf"/>
</dbReference>
<sequence length="356" mass="40687">MCYCVGQCWWCKTKTRRKETKLRKKYFRGRLEEQRINQEEAEKTKLFTVNELKKATDNFNENRIIGKGGQGTVYKGMLSDRKLIAVKTSISLNESHWKEFINEVIILSQVNHRNVVKLLGCCLETKTLHLVYEFIPNGTLSQLIHSPNEEFRVTWDIRLRIASEVAGAIAYLHSSSSSPVYHRDIKSCNILLDHKYTAKVCDFGISRSISMDQTHLTTCVRGTFGYLDPQYFRTRQFTEKSDVYSFGVVLVEILTGQKPICVTLDYATTLVTQFVETEDSALYEMLDPIILDNSNMTEDIMLVASLAKHCLHPEGSLRPTMMQVSMELACLRKKVHAKVAASSEGYTSDLSQEFFS</sequence>
<dbReference type="GO" id="GO:0005524">
    <property type="term" value="F:ATP binding"/>
    <property type="evidence" value="ECO:0007669"/>
    <property type="project" value="UniProtKB-KW"/>
</dbReference>
<keyword evidence="2" id="KW-0723">Serine/threonine-protein kinase</keyword>
<dbReference type="EnsemblPlants" id="AUR62013528-RA">
    <property type="protein sequence ID" value="AUR62013528-RA:cds"/>
    <property type="gene ID" value="AUR62013528"/>
</dbReference>
<evidence type="ECO:0000256" key="12">
    <source>
        <dbReference type="ARBA" id="ARBA00047951"/>
    </source>
</evidence>
<dbReference type="GO" id="GO:0004674">
    <property type="term" value="F:protein serine/threonine kinase activity"/>
    <property type="evidence" value="ECO:0007669"/>
    <property type="project" value="UniProtKB-KW"/>
</dbReference>
<keyword evidence="5" id="KW-0732">Signal</keyword>
<proteinExistence type="predicted"/>
<dbReference type="InterPro" id="IPR008271">
    <property type="entry name" value="Ser/Thr_kinase_AS"/>
</dbReference>
<dbReference type="InterPro" id="IPR000719">
    <property type="entry name" value="Prot_kinase_dom"/>
</dbReference>
<reference evidence="14" key="2">
    <citation type="submission" date="2021-03" db="UniProtKB">
        <authorList>
            <consortium name="EnsemblPlants"/>
        </authorList>
    </citation>
    <scope>IDENTIFICATION</scope>
</reference>
<evidence type="ECO:0000256" key="9">
    <source>
        <dbReference type="ARBA" id="ARBA00022989"/>
    </source>
</evidence>
<evidence type="ECO:0000313" key="14">
    <source>
        <dbReference type="EnsemblPlants" id="AUR62013528-RA:cds"/>
    </source>
</evidence>